<keyword evidence="3" id="KW-1185">Reference proteome</keyword>
<name>A0A3P7PMJ5_DIBLA</name>
<evidence type="ECO:0000256" key="1">
    <source>
        <dbReference type="SAM" id="MobiDB-lite"/>
    </source>
</evidence>
<reference evidence="2 3" key="1">
    <citation type="submission" date="2018-11" db="EMBL/GenBank/DDBJ databases">
        <authorList>
            <consortium name="Pathogen Informatics"/>
        </authorList>
    </citation>
    <scope>NUCLEOTIDE SEQUENCE [LARGE SCALE GENOMIC DNA]</scope>
</reference>
<evidence type="ECO:0000313" key="2">
    <source>
        <dbReference type="EMBL" id="VDN19486.1"/>
    </source>
</evidence>
<feature type="compositionally biased region" description="Basic and acidic residues" evidence="1">
    <location>
        <begin position="36"/>
        <end position="46"/>
    </location>
</feature>
<sequence length="87" mass="9350">MDPAGNIPLGDASAAGFHEHTTNARDGSPMTAYEEVLERNRSRLPDKNSGPQIKPSAGDRSVVSHAHVGKDQAPVGVQFFDCPLIRR</sequence>
<protein>
    <submittedName>
        <fullName evidence="2">Uncharacterized protein</fullName>
    </submittedName>
</protein>
<organism evidence="2 3">
    <name type="scientific">Dibothriocephalus latus</name>
    <name type="common">Fish tapeworm</name>
    <name type="synonym">Diphyllobothrium latum</name>
    <dbReference type="NCBI Taxonomy" id="60516"/>
    <lineage>
        <taxon>Eukaryota</taxon>
        <taxon>Metazoa</taxon>
        <taxon>Spiralia</taxon>
        <taxon>Lophotrochozoa</taxon>
        <taxon>Platyhelminthes</taxon>
        <taxon>Cestoda</taxon>
        <taxon>Eucestoda</taxon>
        <taxon>Diphyllobothriidea</taxon>
        <taxon>Diphyllobothriidae</taxon>
        <taxon>Dibothriocephalus</taxon>
    </lineage>
</organism>
<proteinExistence type="predicted"/>
<feature type="region of interest" description="Disordered" evidence="1">
    <location>
        <begin position="1"/>
        <end position="61"/>
    </location>
</feature>
<gene>
    <name evidence="2" type="ORF">DILT_LOCUS13425</name>
</gene>
<dbReference type="Proteomes" id="UP000281553">
    <property type="component" value="Unassembled WGS sequence"/>
</dbReference>
<accession>A0A3P7PMJ5</accession>
<evidence type="ECO:0000313" key="3">
    <source>
        <dbReference type="Proteomes" id="UP000281553"/>
    </source>
</evidence>
<dbReference type="EMBL" id="UYRU01070237">
    <property type="protein sequence ID" value="VDN19486.1"/>
    <property type="molecule type" value="Genomic_DNA"/>
</dbReference>
<dbReference type="AlphaFoldDB" id="A0A3P7PMJ5"/>